<sequence length="1085" mass="118163">MIPSGSSNSIGGAQSVNPSLLRSNSGLLGGSQPGSVPSQPPFSSLVSPRSQFNSNSLLGSISNVPPLSNSFGNGGPVGGLSSPPANLQQHGGFGAVDTVISAGTNPLSFTASATQSQGQQQCFQNPSSSQVLADQPQFQIDAVLNFQQQFSLPPSQQQQQQLLRGGLSNLNHLAPVKLEPQMGSIKLEPQMGPNNHIGPSQQLQTFRGISTVKMEPQQLQALRSLGPDNNIEFWRKFVAEYFAPDAKKRWCVSLYGTGRQTTGVLPQDVWHCCWLLKFLFENSHLFLFGFWYAETTVEVLPRLFQIKYASGTLEELLYVDMPREYQNALGQIVLDYSKAIQESVFEQLRVVRDGHLRIVFNPDLKISSWEFCARRHEELVPRRVIIPQVSQLGAVVQRFVASARQLAKALEVPLVNDLGYTKRYVRCLQISEVVNSMKDLIDHSKETGVGPIESLINFPGRQQQIIDQNANHNNPSSMHAAGLQISAASNDVGTNNSLDAASSLSASAAAIVGTPQNSMNTEQEKQMNSLSNPYAGNNVQIPSASSSNSVPPFKPSCSNNPVSISQNATHLSTTSASLAMLQENDVNDSQSSVQQILQELMMSSQLNDVNPMETDMKPINGMHPTLSAMAPSLNAGTGFTALYGTGTSASASGMRAAMTTNGMVMNGRHGTIPLPHDPTAINRQSQDLNNQLLDSLHESVEVFEVEAKIPYISSSPNKGIACRLFGRPSIPMTAMASERSEVDTRSAFCSVKEAVSVLGGQIFTGNPRLQISSASSSPPSRFVHEKDEEVIIFNSLRSLEKELKETKRELLRLKEREAETEVIVAALRAQLMKKVPESIVVEEARGGESPKGVQSERWHEELENIEYLPTLTRTFNLWDLKDNDSDRWRKMKAPKKKKPMIPLIIDIFSKKTPNLHSAAPPIELAMATSLLMAALSKRRTWVCFFLLVYALLLSFSWSLLVSIRSWYAAAPADSPWPALYASVLYGAVFGLLSMGAALAVAVPATLVTWITVLVLLAFAGKPRRALVMEGRRVTADISSVAVKILLREGNLVAGVCAAASFFALLHNHNHNNSSRGPSAAADHHL</sequence>
<proteinExistence type="predicted"/>
<keyword evidence="5" id="KW-1185">Reference proteome</keyword>
<dbReference type="PANTHER" id="PTHR10378">
    <property type="entry name" value="LIM DOMAIN-BINDING PROTEIN"/>
    <property type="match status" value="1"/>
</dbReference>
<feature type="transmembrane region" description="Helical" evidence="3">
    <location>
        <begin position="987"/>
        <end position="1018"/>
    </location>
</feature>
<keyword evidence="1" id="KW-0175">Coiled coil</keyword>
<feature type="compositionally biased region" description="Low complexity" evidence="2">
    <location>
        <begin position="33"/>
        <end position="44"/>
    </location>
</feature>
<feature type="compositionally biased region" description="Polar residues" evidence="2">
    <location>
        <begin position="1"/>
        <end position="18"/>
    </location>
</feature>
<accession>A0A8J5LMN6</accession>
<keyword evidence="3" id="KW-0812">Transmembrane</keyword>
<gene>
    <name evidence="4" type="ORF">ZIOFF_022305</name>
</gene>
<feature type="region of interest" description="Disordered" evidence="2">
    <location>
        <begin position="69"/>
        <end position="89"/>
    </location>
</feature>
<dbReference type="Pfam" id="PF01803">
    <property type="entry name" value="LIM_bind"/>
    <property type="match status" value="1"/>
</dbReference>
<feature type="region of interest" description="Disordered" evidence="2">
    <location>
        <begin position="516"/>
        <end position="558"/>
    </location>
</feature>
<name>A0A8J5LMN6_ZINOF</name>
<evidence type="ECO:0000256" key="2">
    <source>
        <dbReference type="SAM" id="MobiDB-lite"/>
    </source>
</evidence>
<feature type="coiled-coil region" evidence="1">
    <location>
        <begin position="796"/>
        <end position="823"/>
    </location>
</feature>
<evidence type="ECO:0000256" key="1">
    <source>
        <dbReference type="SAM" id="Coils"/>
    </source>
</evidence>
<feature type="region of interest" description="Disordered" evidence="2">
    <location>
        <begin position="1"/>
        <end position="49"/>
    </location>
</feature>
<dbReference type="InterPro" id="IPR029005">
    <property type="entry name" value="LIM-bd/SEUSS"/>
</dbReference>
<dbReference type="AlphaFoldDB" id="A0A8J5LMN6"/>
<evidence type="ECO:0000313" key="5">
    <source>
        <dbReference type="Proteomes" id="UP000734854"/>
    </source>
</evidence>
<keyword evidence="3" id="KW-1133">Transmembrane helix</keyword>
<feature type="transmembrane region" description="Helical" evidence="3">
    <location>
        <begin position="942"/>
        <end position="967"/>
    </location>
</feature>
<keyword evidence="3" id="KW-0472">Membrane</keyword>
<dbReference type="EMBL" id="JACMSC010000006">
    <property type="protein sequence ID" value="KAG6518824.1"/>
    <property type="molecule type" value="Genomic_DNA"/>
</dbReference>
<comment type="caution">
    <text evidence="4">The sequence shown here is derived from an EMBL/GenBank/DDBJ whole genome shotgun (WGS) entry which is preliminary data.</text>
</comment>
<organism evidence="4 5">
    <name type="scientific">Zingiber officinale</name>
    <name type="common">Ginger</name>
    <name type="synonym">Amomum zingiber</name>
    <dbReference type="NCBI Taxonomy" id="94328"/>
    <lineage>
        <taxon>Eukaryota</taxon>
        <taxon>Viridiplantae</taxon>
        <taxon>Streptophyta</taxon>
        <taxon>Embryophyta</taxon>
        <taxon>Tracheophyta</taxon>
        <taxon>Spermatophyta</taxon>
        <taxon>Magnoliopsida</taxon>
        <taxon>Liliopsida</taxon>
        <taxon>Zingiberales</taxon>
        <taxon>Zingiberaceae</taxon>
        <taxon>Zingiber</taxon>
    </lineage>
</organism>
<dbReference type="Proteomes" id="UP000734854">
    <property type="component" value="Unassembled WGS sequence"/>
</dbReference>
<evidence type="ECO:0000313" key="4">
    <source>
        <dbReference type="EMBL" id="KAG6518824.1"/>
    </source>
</evidence>
<evidence type="ECO:0000256" key="3">
    <source>
        <dbReference type="SAM" id="Phobius"/>
    </source>
</evidence>
<reference evidence="4 5" key="1">
    <citation type="submission" date="2020-08" db="EMBL/GenBank/DDBJ databases">
        <title>Plant Genome Project.</title>
        <authorList>
            <person name="Zhang R.-G."/>
        </authorList>
    </citation>
    <scope>NUCLEOTIDE SEQUENCE [LARGE SCALE GENOMIC DNA]</scope>
    <source>
        <tissue evidence="4">Rhizome</tissue>
    </source>
</reference>
<protein>
    <submittedName>
        <fullName evidence="4">Uncharacterized protein</fullName>
    </submittedName>
</protein>